<dbReference type="AlphaFoldDB" id="A0A6U3T8H2"/>
<dbReference type="EMBL" id="HBGZ01004625">
    <property type="protein sequence ID" value="CAD9579667.1"/>
    <property type="molecule type" value="Transcribed_RNA"/>
</dbReference>
<feature type="compositionally biased region" description="Polar residues" evidence="1">
    <location>
        <begin position="1"/>
        <end position="11"/>
    </location>
</feature>
<proteinExistence type="predicted"/>
<dbReference type="EMBL" id="JATAAI010000005">
    <property type="protein sequence ID" value="KAK1745538.1"/>
    <property type="molecule type" value="Genomic_DNA"/>
</dbReference>
<evidence type="ECO:0000313" key="4">
    <source>
        <dbReference type="Proteomes" id="UP001224775"/>
    </source>
</evidence>
<reference evidence="2" key="1">
    <citation type="submission" date="2021-01" db="EMBL/GenBank/DDBJ databases">
        <authorList>
            <person name="Corre E."/>
            <person name="Pelletier E."/>
            <person name="Niang G."/>
            <person name="Scheremetjew M."/>
            <person name="Finn R."/>
            <person name="Kale V."/>
            <person name="Holt S."/>
            <person name="Cochrane G."/>
            <person name="Meng A."/>
            <person name="Brown T."/>
            <person name="Cohen L."/>
        </authorList>
    </citation>
    <scope>NUCLEOTIDE SEQUENCE</scope>
    <source>
        <strain evidence="2">SM1012Den-03</strain>
    </source>
</reference>
<gene>
    <name evidence="3" type="ORF">QTG54_003462</name>
    <name evidence="2" type="ORF">SMAR0320_LOCUS3144</name>
</gene>
<accession>A0A6U3T8H2</accession>
<feature type="region of interest" description="Disordered" evidence="1">
    <location>
        <begin position="1"/>
        <end position="49"/>
    </location>
</feature>
<name>A0A6U3T8H2_9STRA</name>
<keyword evidence="4" id="KW-1185">Reference proteome</keyword>
<evidence type="ECO:0000313" key="2">
    <source>
        <dbReference type="EMBL" id="CAD9579667.1"/>
    </source>
</evidence>
<feature type="compositionally biased region" description="Acidic residues" evidence="1">
    <location>
        <begin position="24"/>
        <end position="34"/>
    </location>
</feature>
<organism evidence="2">
    <name type="scientific">Skeletonema marinoi</name>
    <dbReference type="NCBI Taxonomy" id="267567"/>
    <lineage>
        <taxon>Eukaryota</taxon>
        <taxon>Sar</taxon>
        <taxon>Stramenopiles</taxon>
        <taxon>Ochrophyta</taxon>
        <taxon>Bacillariophyta</taxon>
        <taxon>Coscinodiscophyceae</taxon>
        <taxon>Thalassiosirophycidae</taxon>
        <taxon>Thalassiosirales</taxon>
        <taxon>Skeletonemataceae</taxon>
        <taxon>Skeletonema</taxon>
        <taxon>Skeletonema marinoi-dohrnii complex</taxon>
    </lineage>
</organism>
<feature type="compositionally biased region" description="Basic and acidic residues" evidence="1">
    <location>
        <begin position="129"/>
        <end position="141"/>
    </location>
</feature>
<feature type="compositionally biased region" description="Basic and acidic residues" evidence="1">
    <location>
        <begin position="35"/>
        <end position="49"/>
    </location>
</feature>
<dbReference type="Proteomes" id="UP001224775">
    <property type="component" value="Unassembled WGS sequence"/>
</dbReference>
<feature type="compositionally biased region" description="Acidic residues" evidence="1">
    <location>
        <begin position="109"/>
        <end position="128"/>
    </location>
</feature>
<evidence type="ECO:0000313" key="3">
    <source>
        <dbReference type="EMBL" id="KAK1745538.1"/>
    </source>
</evidence>
<protein>
    <submittedName>
        <fullName evidence="2">Uncharacterized protein</fullName>
    </submittedName>
</protein>
<sequence length="141" mass="15785">MASEALSTQVATDAAEEDVHLSDEERDEQEEEDNVEFKGWDEGGKSDCGYRDSFHDTLMSIGASIHKVVGEPTEKVRKAMKGVGNWFQEASYAARDFKRGEMNIGEELKGDEDEEEEDEEPEEGDDEKLETVAEESSKADE</sequence>
<feature type="region of interest" description="Disordered" evidence="1">
    <location>
        <begin position="98"/>
        <end position="141"/>
    </location>
</feature>
<reference evidence="3" key="2">
    <citation type="submission" date="2023-06" db="EMBL/GenBank/DDBJ databases">
        <title>Survivors Of The Sea: Transcriptome response of Skeletonema marinoi to long-term dormancy.</title>
        <authorList>
            <person name="Pinder M.I.M."/>
            <person name="Kourtchenko O."/>
            <person name="Robertson E.K."/>
            <person name="Larsson T."/>
            <person name="Maumus F."/>
            <person name="Osuna-Cruz C.M."/>
            <person name="Vancaester E."/>
            <person name="Stenow R."/>
            <person name="Vandepoele K."/>
            <person name="Ploug H."/>
            <person name="Bruchert V."/>
            <person name="Godhe A."/>
            <person name="Topel M."/>
        </authorList>
    </citation>
    <scope>NUCLEOTIDE SEQUENCE</scope>
    <source>
        <strain evidence="3">R05AC</strain>
    </source>
</reference>
<evidence type="ECO:0000256" key="1">
    <source>
        <dbReference type="SAM" id="MobiDB-lite"/>
    </source>
</evidence>